<keyword evidence="3" id="KW-1185">Reference proteome</keyword>
<evidence type="ECO:0000313" key="3">
    <source>
        <dbReference type="Proteomes" id="UP001055439"/>
    </source>
</evidence>
<proteinExistence type="predicted"/>
<feature type="region of interest" description="Disordered" evidence="1">
    <location>
        <begin position="98"/>
        <end position="117"/>
    </location>
</feature>
<organism evidence="2 3">
    <name type="scientific">Musa troglodytarum</name>
    <name type="common">fe'i banana</name>
    <dbReference type="NCBI Taxonomy" id="320322"/>
    <lineage>
        <taxon>Eukaryota</taxon>
        <taxon>Viridiplantae</taxon>
        <taxon>Streptophyta</taxon>
        <taxon>Embryophyta</taxon>
        <taxon>Tracheophyta</taxon>
        <taxon>Spermatophyta</taxon>
        <taxon>Magnoliopsida</taxon>
        <taxon>Liliopsida</taxon>
        <taxon>Zingiberales</taxon>
        <taxon>Musaceae</taxon>
        <taxon>Musa</taxon>
    </lineage>
</organism>
<gene>
    <name evidence="2" type="ORF">MUK42_32956</name>
</gene>
<protein>
    <submittedName>
        <fullName evidence="2">Uncharacterized protein</fullName>
    </submittedName>
</protein>
<evidence type="ECO:0000313" key="2">
    <source>
        <dbReference type="EMBL" id="URD93075.1"/>
    </source>
</evidence>
<sequence>MNQICGTQVKYRAVNRCQSLSMNARQTSLSLNRVLRRSHPWSSRLPHTSQQDMFHLAFQAIACILLISDDMLISGNKIHIENITPLSTLQFIHSNISPHKTNARSRKRNSPMASRTWCRQDHVTKSQAETRACGVNAVSRCNSCALLLRNDLQRAKGAAAAGTAMDHSSTNLHQDSVLRTRPMWHTCPAGPAGGAEHVRRVSRTTWDWTPLLGTRASAATSVEGGKPSLR</sequence>
<dbReference type="AlphaFoldDB" id="A0A9E7JTK1"/>
<dbReference type="EMBL" id="CP097505">
    <property type="protein sequence ID" value="URD93075.1"/>
    <property type="molecule type" value="Genomic_DNA"/>
</dbReference>
<reference evidence="2" key="1">
    <citation type="submission" date="2022-05" db="EMBL/GenBank/DDBJ databases">
        <title>The Musa troglodytarum L. genome provides insights into the mechanism of non-climacteric behaviour and enrichment of carotenoids.</title>
        <authorList>
            <person name="Wang J."/>
        </authorList>
    </citation>
    <scope>NUCLEOTIDE SEQUENCE</scope>
    <source>
        <tissue evidence="2">Leaf</tissue>
    </source>
</reference>
<dbReference type="Proteomes" id="UP001055439">
    <property type="component" value="Chromosome 3"/>
</dbReference>
<accession>A0A9E7JTK1</accession>
<name>A0A9E7JTK1_9LILI</name>
<evidence type="ECO:0000256" key="1">
    <source>
        <dbReference type="SAM" id="MobiDB-lite"/>
    </source>
</evidence>